<keyword evidence="6" id="KW-0175">Coiled coil</keyword>
<reference evidence="8" key="1">
    <citation type="journal article" date="2006" name="BMC Genomics">
        <title>P elements and MITE relatives in the whole genome sequence of Anopheles gambiae.</title>
        <authorList>
            <person name="Quesneville H."/>
            <person name="Nouaud D."/>
            <person name="Anxolabehere D."/>
        </authorList>
    </citation>
    <scope>NUCLEOTIDE SEQUENCE</scope>
    <source>
        <strain evidence="8">PEST</strain>
    </source>
</reference>
<dbReference type="Pfam" id="PF21788">
    <property type="entry name" value="TNP-like_GBD"/>
    <property type="match status" value="1"/>
</dbReference>
<sequence>MSSNYKCCVAFCKNNRYNVKKVGVNVCFHKFPEGKETKQKWIAFCQREISWIPSSSNVVCSQHFLPSDYQLSSSHNTKRGANWLNPEAVPSILLPQDTGLNLSQFNEHQQNNNNDESSRAELQATSSHLLPDENDLILIAKENVCKKCKGLQQKIFNLEAKLNELEERNKQLVTINNKLSDTLKEVNEKEKEHLKKLEELDKATKKIKEEWPRANFVQNMKDSLKGSLSSNQIDLILGIKKTVRWTKEELSLAFTLRYFSQRAYRYIGDDMKIPVPVPRTLQRYSSKIDLKQGILEDILKFIGSYSQTLKPMDRECVLSFDEMKVSRVLEYDPSADEIVGPFNYLQVVMMRGLFKQWKQPIFIGFDTKMTKDIIIEIISRLSEKDINVVAIISDNCQTNIGCWKELGARDDVEKPYFPHPKTNKNVYVIPDTPHLLKLLRNWLLDHGFEYNGQLIETTNLLRMVAKRMESEMTPLFKLTTSHIDMTPQERQNVRRAAELLSRTTAVALRTYFPDDDNAKILANFIEKVDVWFSISNSYTPFAKLDFKKAYTASDDQVRALTDMYDIISNMTIPGKNGLQIFQRSIMMQIKSLQMVFADMKLKHDAKFICTHKLNQDVLENFFSQLRQIGGVYDHPSPLSCIYRIRLMILGKTPTILHNQTTTVEAANCEQDEFITTTESNVAGARSNDVFISASMFEKAEITPELPDVKAMEEANNFVSQDVSSLSSVSDTSIELPHQEADGLSYILGYLAKKHHSQFSHLNLGEHTFKTRIDHNYCQPPTFVHHLSCGGLIEPSDEFLNLGKKMEKIFLKMNPDGGLLKGERIVDRITNKIKRHLTELPVEIIRSFAKQRVIVRMRYLNLKATAEQLNKMKHKKRKFVTENTKAAKKMKKIIN</sequence>
<dbReference type="InterPro" id="IPR048366">
    <property type="entry name" value="TNP-like_GBD"/>
</dbReference>
<dbReference type="Pfam" id="PF05485">
    <property type="entry name" value="THAP"/>
    <property type="match status" value="1"/>
</dbReference>
<evidence type="ECO:0000256" key="1">
    <source>
        <dbReference type="ARBA" id="ARBA00022723"/>
    </source>
</evidence>
<dbReference type="PANTHER" id="PTHR46927">
    <property type="entry name" value="AGAP005574-PA"/>
    <property type="match status" value="1"/>
</dbReference>
<organism evidence="8">
    <name type="scientific">Anopheles gambiae str. PEST</name>
    <dbReference type="NCBI Taxonomy" id="180454"/>
    <lineage>
        <taxon>Eukaryota</taxon>
        <taxon>Metazoa</taxon>
        <taxon>Ecdysozoa</taxon>
        <taxon>Arthropoda</taxon>
        <taxon>Hexapoda</taxon>
        <taxon>Insecta</taxon>
        <taxon>Pterygota</taxon>
        <taxon>Neoptera</taxon>
        <taxon>Endopterygota</taxon>
        <taxon>Diptera</taxon>
        <taxon>Nematocera</taxon>
        <taxon>Culicoidea</taxon>
        <taxon>Culicidae</taxon>
        <taxon>Anophelinae</taxon>
        <taxon>Anopheles</taxon>
    </lineage>
</organism>
<dbReference type="InterPro" id="IPR048367">
    <property type="entry name" value="TNP-like_RNaseH_C"/>
</dbReference>
<dbReference type="AlphaFoldDB" id="Q1KZX9"/>
<dbReference type="Gene3D" id="6.20.210.20">
    <property type="entry name" value="THAP domain"/>
    <property type="match status" value="1"/>
</dbReference>
<dbReference type="InterPro" id="IPR048365">
    <property type="entry name" value="TNP-like_RNaseH_N"/>
</dbReference>
<keyword evidence="2 5" id="KW-0863">Zinc-finger</keyword>
<evidence type="ECO:0000256" key="2">
    <source>
        <dbReference type="ARBA" id="ARBA00022771"/>
    </source>
</evidence>
<dbReference type="EMBL" id="DQ301492">
    <property type="protein sequence ID" value="ABC16631.1"/>
    <property type="molecule type" value="Genomic_DNA"/>
</dbReference>
<protein>
    <submittedName>
        <fullName evidence="8">Transposase</fullName>
    </submittedName>
</protein>
<name>Q1KZX9_ANOGA</name>
<dbReference type="InterPro" id="IPR038441">
    <property type="entry name" value="THAP_Znf_sf"/>
</dbReference>
<proteinExistence type="predicted"/>
<evidence type="ECO:0000256" key="5">
    <source>
        <dbReference type="PROSITE-ProRule" id="PRU00309"/>
    </source>
</evidence>
<evidence type="ECO:0000256" key="4">
    <source>
        <dbReference type="ARBA" id="ARBA00023125"/>
    </source>
</evidence>
<dbReference type="SMART" id="SM00692">
    <property type="entry name" value="DM3"/>
    <property type="match status" value="1"/>
</dbReference>
<accession>Q1KZX9</accession>
<dbReference type="PROSITE" id="PS50950">
    <property type="entry name" value="ZF_THAP"/>
    <property type="match status" value="1"/>
</dbReference>
<dbReference type="InterPro" id="IPR006612">
    <property type="entry name" value="THAP_Znf"/>
</dbReference>
<keyword evidence="1" id="KW-0479">Metal-binding</keyword>
<evidence type="ECO:0000259" key="7">
    <source>
        <dbReference type="PROSITE" id="PS50950"/>
    </source>
</evidence>
<dbReference type="SMART" id="SM00980">
    <property type="entry name" value="THAP"/>
    <property type="match status" value="1"/>
</dbReference>
<keyword evidence="4 5" id="KW-0238">DNA-binding</keyword>
<dbReference type="GO" id="GO:0003677">
    <property type="term" value="F:DNA binding"/>
    <property type="evidence" value="ECO:0007669"/>
    <property type="project" value="UniProtKB-UniRule"/>
</dbReference>
<evidence type="ECO:0000313" key="8">
    <source>
        <dbReference type="EMBL" id="ABC16631.1"/>
    </source>
</evidence>
<evidence type="ECO:0000256" key="6">
    <source>
        <dbReference type="SAM" id="Coils"/>
    </source>
</evidence>
<dbReference type="InterPro" id="IPR052224">
    <property type="entry name" value="THAP_domain_protein"/>
</dbReference>
<dbReference type="InterPro" id="IPR022242">
    <property type="entry name" value="TNP-like_C"/>
</dbReference>
<feature type="coiled-coil region" evidence="6">
    <location>
        <begin position="148"/>
        <end position="210"/>
    </location>
</feature>
<keyword evidence="3" id="KW-0862">Zinc</keyword>
<feature type="domain" description="THAP-type" evidence="7">
    <location>
        <begin position="1"/>
        <end position="93"/>
    </location>
</feature>
<dbReference type="PANTHER" id="PTHR46927:SF3">
    <property type="entry name" value="THAP-TYPE DOMAIN-CONTAINING PROTEIN"/>
    <property type="match status" value="1"/>
</dbReference>
<dbReference type="SUPFAM" id="SSF57716">
    <property type="entry name" value="Glucocorticoid receptor-like (DNA-binding domain)"/>
    <property type="match status" value="1"/>
</dbReference>
<evidence type="ECO:0000256" key="3">
    <source>
        <dbReference type="ARBA" id="ARBA00022833"/>
    </source>
</evidence>
<dbReference type="Pfam" id="PF21789">
    <property type="entry name" value="TNP-like_RNaseH_C"/>
    <property type="match status" value="1"/>
</dbReference>
<dbReference type="GO" id="GO:0008270">
    <property type="term" value="F:zinc ion binding"/>
    <property type="evidence" value="ECO:0007669"/>
    <property type="project" value="UniProtKB-KW"/>
</dbReference>
<dbReference type="Pfam" id="PF21787">
    <property type="entry name" value="TNP-like_RNaseH_N"/>
    <property type="match status" value="1"/>
</dbReference>
<dbReference type="Pfam" id="PF12596">
    <property type="entry name" value="Tnp_P_element_C"/>
    <property type="match status" value="1"/>
</dbReference>